<dbReference type="Proteomes" id="UP000275137">
    <property type="component" value="Unassembled WGS sequence"/>
</dbReference>
<evidence type="ECO:0000313" key="2">
    <source>
        <dbReference type="Proteomes" id="UP000275137"/>
    </source>
</evidence>
<dbReference type="RefSeq" id="WP_123236887.1">
    <property type="nucleotide sequence ID" value="NZ_RJVP01000002.1"/>
</dbReference>
<reference evidence="1 2" key="1">
    <citation type="submission" date="2018-10" db="EMBL/GenBank/DDBJ databases">
        <authorList>
            <person name="Chen W.-M."/>
        </authorList>
    </citation>
    <scope>NUCLEOTIDE SEQUENCE [LARGE SCALE GENOMIC DNA]</scope>
    <source>
        <strain evidence="1 2">H-5</strain>
    </source>
</reference>
<dbReference type="EMBL" id="RJVP01000002">
    <property type="protein sequence ID" value="ROH87082.1"/>
    <property type="molecule type" value="Genomic_DNA"/>
</dbReference>
<evidence type="ECO:0000313" key="1">
    <source>
        <dbReference type="EMBL" id="ROH87082.1"/>
    </source>
</evidence>
<proteinExistence type="predicted"/>
<accession>A0A3N0V3B6</accession>
<keyword evidence="2" id="KW-1185">Reference proteome</keyword>
<protein>
    <submittedName>
        <fullName evidence="1">Uncharacterized protein</fullName>
    </submittedName>
</protein>
<comment type="caution">
    <text evidence="1">The sequence shown here is derived from an EMBL/GenBank/DDBJ whole genome shotgun (WGS) entry which is preliminary data.</text>
</comment>
<gene>
    <name evidence="1" type="ORF">ED236_05225</name>
</gene>
<sequence length="335" mass="37687">MAKHFMDDLLFDGEAFVVSGWAFSQAGSPVEQIRYRVGEMESSWLALQRVARPDISKGFEIDEIETGFEFSLDPSAARQLFAGSQGEIVLNFGPEQFSLDLARFRGDGLHKRIAEVAAQSGRIALAERELKRAVACWLLVREEGKELADYGDEVLALISYCAVALRHQQDLLPTASFDDILARLKPLSGTDAYYFALVRLASAYGYDHEIEAYFNAQSEVDVAGNMQLAVIHAAFELKRYLQTDIASGMCPKAEMDRHIHTFKVQCQNLNQYSVSQIESVEKLCVLRQLLYRLWWAINGKPELLIRPEELTPLQQRIEGATFGLVQQIPTAFIKS</sequence>
<dbReference type="AlphaFoldDB" id="A0A3N0V3B6"/>
<organism evidence="1 2">
    <name type="scientific">Pseudomethylobacillus aquaticus</name>
    <dbReference type="NCBI Taxonomy" id="2676064"/>
    <lineage>
        <taxon>Bacteria</taxon>
        <taxon>Pseudomonadati</taxon>
        <taxon>Pseudomonadota</taxon>
        <taxon>Betaproteobacteria</taxon>
        <taxon>Nitrosomonadales</taxon>
        <taxon>Methylophilaceae</taxon>
        <taxon>Pseudomethylobacillus</taxon>
    </lineage>
</organism>
<name>A0A3N0V3B6_9PROT</name>